<dbReference type="GO" id="GO:0004519">
    <property type="term" value="F:endonuclease activity"/>
    <property type="evidence" value="ECO:0007669"/>
    <property type="project" value="UniProtKB-KW"/>
</dbReference>
<keyword evidence="3" id="KW-0378">Hydrolase</keyword>
<proteinExistence type="predicted"/>
<accession>A0A4R6RQE5</accession>
<reference evidence="3 4" key="1">
    <citation type="submission" date="2019-03" db="EMBL/GenBank/DDBJ databases">
        <title>Subsurface microbial communities from deep shales in Ohio and West Virginia, USA.</title>
        <authorList>
            <person name="Wrighton K."/>
        </authorList>
    </citation>
    <scope>NUCLEOTIDE SEQUENCE [LARGE SCALE GENOMIC DNA]</scope>
    <source>
        <strain evidence="3 4">MSL 7</strain>
    </source>
</reference>
<dbReference type="Pfam" id="PF20469">
    <property type="entry name" value="OLD-like_TOPRIM"/>
    <property type="match status" value="1"/>
</dbReference>
<dbReference type="GO" id="GO:0005524">
    <property type="term" value="F:ATP binding"/>
    <property type="evidence" value="ECO:0007669"/>
    <property type="project" value="InterPro"/>
</dbReference>
<evidence type="ECO:0000259" key="2">
    <source>
        <dbReference type="Pfam" id="PF20469"/>
    </source>
</evidence>
<comment type="caution">
    <text evidence="3">The sequence shown here is derived from an EMBL/GenBank/DDBJ whole genome shotgun (WGS) entry which is preliminary data.</text>
</comment>
<dbReference type="InterPro" id="IPR051396">
    <property type="entry name" value="Bact_Antivir_Def_Nuclease"/>
</dbReference>
<dbReference type="PANTHER" id="PTHR43581:SF4">
    <property type="entry name" value="ATP_GTP PHOSPHATASE"/>
    <property type="match status" value="1"/>
</dbReference>
<dbReference type="AlphaFoldDB" id="A0A4R6RQE5"/>
<feature type="domain" description="OLD protein-like TOPRIM" evidence="2">
    <location>
        <begin position="320"/>
        <end position="383"/>
    </location>
</feature>
<dbReference type="InterPro" id="IPR034139">
    <property type="entry name" value="TOPRIM_OLD"/>
</dbReference>
<organism evidence="3 4">
    <name type="scientific">Halanaerobium saccharolyticum</name>
    <dbReference type="NCBI Taxonomy" id="43595"/>
    <lineage>
        <taxon>Bacteria</taxon>
        <taxon>Bacillati</taxon>
        <taxon>Bacillota</taxon>
        <taxon>Clostridia</taxon>
        <taxon>Halanaerobiales</taxon>
        <taxon>Halanaerobiaceae</taxon>
        <taxon>Halanaerobium</taxon>
    </lineage>
</organism>
<dbReference type="Proteomes" id="UP000295176">
    <property type="component" value="Unassembled WGS sequence"/>
</dbReference>
<name>A0A4R6RQE5_9FIRM</name>
<gene>
    <name evidence="3" type="ORF">C7957_1281</name>
</gene>
<dbReference type="Gene3D" id="3.40.50.300">
    <property type="entry name" value="P-loop containing nucleotide triphosphate hydrolases"/>
    <property type="match status" value="1"/>
</dbReference>
<keyword evidence="3" id="KW-0255">Endonuclease</keyword>
<dbReference type="SUPFAM" id="SSF52540">
    <property type="entry name" value="P-loop containing nucleoside triphosphate hydrolases"/>
    <property type="match status" value="1"/>
</dbReference>
<keyword evidence="3" id="KW-0540">Nuclease</keyword>
<sequence>MTIHTLNPNLNIFVGENNVGKSNILKVMDTVFNSEGALENNEIPQSLVDFIGRETNKKYYIDIVFNDLSTQFKKFLNHKNINYNDKVKIRVYFQDQRPYRYVDFESEKLYSINSKIKTEFPEFIYFGDLSEKNFDINSLTDIFPIKNSEQKIKVQTAANQFLKNIFNQNVIISINLKNNNEYSIDVTDGYGNSNLYADKSSGLQQLTYLSLFFGLNIATETNNIILGIEEPEANLHSKLQKRLFQYIKRIANELSIQVFLTTHSPIFIDKSNVDTVFHVKRNDNAHTYIENESYRNNWLSIRKDLGLAINDSLFIGDINIVVEGPTEKIIFPKIIDLLYENEIINFNSENVNIISSQGAQNTYYFSKMISQMMLPTYVILDNDKEGANVKKSILGADFNLLKVILLERKEFEESEIEDLISEELLIKSLNNVYDINITTNDLEEARKNKHVDNPEEYGLIKFSKAYKKFEIEKFNLSKLSLAKEIRNNLTDINSIKFLKKYFKKMDSFFANYL</sequence>
<dbReference type="InterPro" id="IPR003959">
    <property type="entry name" value="ATPase_AAA_core"/>
</dbReference>
<dbReference type="RefSeq" id="WP_133531013.1">
    <property type="nucleotide sequence ID" value="NZ_SNXX01000028.1"/>
</dbReference>
<protein>
    <submittedName>
        <fullName evidence="3">Putative ATP-dependent endonuclease of OLD family</fullName>
    </submittedName>
</protein>
<dbReference type="PANTHER" id="PTHR43581">
    <property type="entry name" value="ATP/GTP PHOSPHATASE"/>
    <property type="match status" value="1"/>
</dbReference>
<evidence type="ECO:0000259" key="1">
    <source>
        <dbReference type="Pfam" id="PF13304"/>
    </source>
</evidence>
<evidence type="ECO:0000313" key="3">
    <source>
        <dbReference type="EMBL" id="TDP88912.1"/>
    </source>
</evidence>
<dbReference type="GO" id="GO:0016887">
    <property type="term" value="F:ATP hydrolysis activity"/>
    <property type="evidence" value="ECO:0007669"/>
    <property type="project" value="InterPro"/>
</dbReference>
<evidence type="ECO:0000313" key="4">
    <source>
        <dbReference type="Proteomes" id="UP000295176"/>
    </source>
</evidence>
<dbReference type="InterPro" id="IPR027417">
    <property type="entry name" value="P-loop_NTPase"/>
</dbReference>
<feature type="domain" description="ATPase AAA-type core" evidence="1">
    <location>
        <begin position="10"/>
        <end position="269"/>
    </location>
</feature>
<dbReference type="EMBL" id="SNXX01000028">
    <property type="protein sequence ID" value="TDP88912.1"/>
    <property type="molecule type" value="Genomic_DNA"/>
</dbReference>
<dbReference type="Pfam" id="PF13304">
    <property type="entry name" value="AAA_21"/>
    <property type="match status" value="1"/>
</dbReference>